<evidence type="ECO:0008006" key="3">
    <source>
        <dbReference type="Google" id="ProtNLM"/>
    </source>
</evidence>
<proteinExistence type="predicted"/>
<evidence type="ECO:0000313" key="2">
    <source>
        <dbReference type="Proteomes" id="UP000199213"/>
    </source>
</evidence>
<dbReference type="Proteomes" id="UP000199213">
    <property type="component" value="Unassembled WGS sequence"/>
</dbReference>
<dbReference type="EMBL" id="FNFM01000005">
    <property type="protein sequence ID" value="SDK17784.1"/>
    <property type="molecule type" value="Genomic_DNA"/>
</dbReference>
<name>A0A1G8ZT52_ACTMZ</name>
<sequence length="283" mass="30700">METQHARRAKKALDLPHAMIYFAPELEREMSQLGLDSWSRAYFASRAAPLGAVGANLVAATFYNFNPELVRQHIPTAWSIAGPDDIIAARFRAVSGALERMLGQEAARSEAIDEAGRLAAKAAERCSPAGKPLFAGHAEIEYPDEPHLRLWHALTLLREFRGDAHIAVLQQAGLGPLQAPVLQSAAGRGMNAATLKQTRAWSEEQWTDAQLELADRGLLDSSGAVTTAGERLLDEIEDATDAASLEPWRGLDTSEFATLLEHGGALSKQLHEAGAVPKQIFEH</sequence>
<dbReference type="Pfam" id="PF21863">
    <property type="entry name" value="HTH_67"/>
    <property type="match status" value="1"/>
</dbReference>
<organism evidence="1 2">
    <name type="scientific">Actinopolyspora mzabensis</name>
    <dbReference type="NCBI Taxonomy" id="995066"/>
    <lineage>
        <taxon>Bacteria</taxon>
        <taxon>Bacillati</taxon>
        <taxon>Actinomycetota</taxon>
        <taxon>Actinomycetes</taxon>
        <taxon>Actinopolysporales</taxon>
        <taxon>Actinopolysporaceae</taxon>
        <taxon>Actinopolyspora</taxon>
    </lineage>
</organism>
<keyword evidence="2" id="KW-1185">Reference proteome</keyword>
<evidence type="ECO:0000313" key="1">
    <source>
        <dbReference type="EMBL" id="SDK17784.1"/>
    </source>
</evidence>
<gene>
    <name evidence="1" type="ORF">SAMN04487820_105102</name>
</gene>
<dbReference type="OrthoDB" id="157052at2"/>
<dbReference type="InterPro" id="IPR054058">
    <property type="entry name" value="HTH_67"/>
</dbReference>
<dbReference type="NCBIfam" id="NF047719">
    <property type="entry name" value="SCO6745_fam_HTH"/>
    <property type="match status" value="1"/>
</dbReference>
<dbReference type="RefSeq" id="WP_092627693.1">
    <property type="nucleotide sequence ID" value="NZ_FNFM01000005.1"/>
</dbReference>
<dbReference type="AlphaFoldDB" id="A0A1G8ZT52"/>
<accession>A0A1G8ZT52</accession>
<reference evidence="2" key="1">
    <citation type="submission" date="2016-10" db="EMBL/GenBank/DDBJ databases">
        <authorList>
            <person name="Varghese N."/>
            <person name="Submissions S."/>
        </authorList>
    </citation>
    <scope>NUCLEOTIDE SEQUENCE [LARGE SCALE GENOMIC DNA]</scope>
    <source>
        <strain evidence="2">DSM 45460</strain>
    </source>
</reference>
<protein>
    <recommendedName>
        <fullName evidence="3">SalK</fullName>
    </recommendedName>
</protein>